<dbReference type="KEGG" id="dbk:DGMP_39040"/>
<protein>
    <submittedName>
        <fullName evidence="6">Oxidoreductase</fullName>
    </submittedName>
</protein>
<sequence>MKKYAFIIDIAKCENCNNCFLSCKDEHCGNNWPGISLSQPLHGQRWINIRRRERGEFPFIDVAYLPQPCFHCDNAPCVRAAGNGAVYRREDGIVIIDPEKAKGREEIVSSCPFGAIWWNEEAQIPQKCTFCAHLLDQGWKKTRCVQACPTSALSSVFLEDKELERLIREEGLERYGGERQDAKPRCFYKNLHRYTRAFIAGTVATGDKLRSDCVEGATVRLLKDGNPVAEQKSDAFGDFKFDGLEADGSVYIVEVLSSAGERHTVEIELKKSCFTGTVRV</sequence>
<accession>A0A8D5FMD6</accession>
<feature type="domain" description="4Fe-4S ferredoxin-type" evidence="5">
    <location>
        <begin position="61"/>
        <end position="154"/>
    </location>
</feature>
<name>A0A8D5FMD6_9BACT</name>
<evidence type="ECO:0000313" key="6">
    <source>
        <dbReference type="EMBL" id="BCL63211.1"/>
    </source>
</evidence>
<evidence type="ECO:0000256" key="2">
    <source>
        <dbReference type="ARBA" id="ARBA00022723"/>
    </source>
</evidence>
<dbReference type="GO" id="GO:0051539">
    <property type="term" value="F:4 iron, 4 sulfur cluster binding"/>
    <property type="evidence" value="ECO:0007669"/>
    <property type="project" value="UniProtKB-KW"/>
</dbReference>
<dbReference type="InterPro" id="IPR017896">
    <property type="entry name" value="4Fe4S_Fe-S-bd"/>
</dbReference>
<keyword evidence="4" id="KW-0411">Iron-sulfur</keyword>
<dbReference type="EMBL" id="AP024086">
    <property type="protein sequence ID" value="BCL63211.1"/>
    <property type="molecule type" value="Genomic_DNA"/>
</dbReference>
<evidence type="ECO:0000313" key="7">
    <source>
        <dbReference type="Proteomes" id="UP000826725"/>
    </source>
</evidence>
<dbReference type="Pfam" id="PF13247">
    <property type="entry name" value="Fer4_11"/>
    <property type="match status" value="1"/>
</dbReference>
<dbReference type="GO" id="GO:0046872">
    <property type="term" value="F:metal ion binding"/>
    <property type="evidence" value="ECO:0007669"/>
    <property type="project" value="UniProtKB-KW"/>
</dbReference>
<evidence type="ECO:0000256" key="3">
    <source>
        <dbReference type="ARBA" id="ARBA00023004"/>
    </source>
</evidence>
<reference evidence="6" key="1">
    <citation type="submission" date="2020-09" db="EMBL/GenBank/DDBJ databases">
        <title>Desulfogranum mesoprofundum gen. nov., sp. nov., a novel mesophilic, sulfate-reducing chemolithoautotroph isolated from a deep-sea hydrothermal vent chimney in the Suiyo Seamount.</title>
        <authorList>
            <person name="Hashimoto Y."/>
            <person name="Nakagawa S."/>
        </authorList>
    </citation>
    <scope>NUCLEOTIDE SEQUENCE</scope>
    <source>
        <strain evidence="6">KT2</strain>
    </source>
</reference>
<keyword evidence="3" id="KW-0408">Iron</keyword>
<proteinExistence type="predicted"/>
<organism evidence="6 7">
    <name type="scientific">Desulfomarina profundi</name>
    <dbReference type="NCBI Taxonomy" id="2772557"/>
    <lineage>
        <taxon>Bacteria</taxon>
        <taxon>Pseudomonadati</taxon>
        <taxon>Thermodesulfobacteriota</taxon>
        <taxon>Desulfobulbia</taxon>
        <taxon>Desulfobulbales</taxon>
        <taxon>Desulfobulbaceae</taxon>
        <taxon>Desulfomarina</taxon>
    </lineage>
</organism>
<dbReference type="InterPro" id="IPR050954">
    <property type="entry name" value="ET_IronSulfur_Cluster-Binding"/>
</dbReference>
<evidence type="ECO:0000259" key="5">
    <source>
        <dbReference type="Pfam" id="PF13247"/>
    </source>
</evidence>
<keyword evidence="1" id="KW-0004">4Fe-4S</keyword>
<dbReference type="CDD" id="cd10552">
    <property type="entry name" value="TH_beta_N"/>
    <property type="match status" value="1"/>
</dbReference>
<evidence type="ECO:0000256" key="1">
    <source>
        <dbReference type="ARBA" id="ARBA00022485"/>
    </source>
</evidence>
<evidence type="ECO:0000256" key="4">
    <source>
        <dbReference type="ARBA" id="ARBA00023014"/>
    </source>
</evidence>
<keyword evidence="2" id="KW-0479">Metal-binding</keyword>
<keyword evidence="7" id="KW-1185">Reference proteome</keyword>
<gene>
    <name evidence="6" type="ORF">DGMP_39040</name>
</gene>
<dbReference type="RefSeq" id="WP_228855486.1">
    <property type="nucleotide sequence ID" value="NZ_AP024086.1"/>
</dbReference>
<dbReference type="PANTHER" id="PTHR43177:SF3">
    <property type="entry name" value="PROTEIN NRFC HOMOLOG"/>
    <property type="match status" value="1"/>
</dbReference>
<dbReference type="AlphaFoldDB" id="A0A8D5FMD6"/>
<dbReference type="Proteomes" id="UP000826725">
    <property type="component" value="Chromosome"/>
</dbReference>
<dbReference type="PANTHER" id="PTHR43177">
    <property type="entry name" value="PROTEIN NRFC"/>
    <property type="match status" value="1"/>
</dbReference>